<keyword evidence="3" id="KW-1185">Reference proteome</keyword>
<dbReference type="AlphaFoldDB" id="A0A7J7KFR9"/>
<protein>
    <submittedName>
        <fullName evidence="2">Uncharacterized protein</fullName>
    </submittedName>
</protein>
<reference evidence="2 3" key="1">
    <citation type="submission" date="2019-09" db="EMBL/GenBank/DDBJ databases">
        <authorList>
            <person name="Raiko M."/>
            <person name="Komissarov A."/>
            <person name="Rhodes A."/>
            <person name="Kliver S."/>
            <person name="Lim-Fong G."/>
            <person name="Kwan J."/>
            <person name="O'Brien S.J."/>
            <person name="Lopez J.V."/>
        </authorList>
    </citation>
    <scope>NUCLEOTIDE SEQUENCE [LARGE SCALE GENOMIC DNA]</scope>
    <source>
        <strain evidence="2">Kwan_BN1</strain>
    </source>
</reference>
<proteinExistence type="predicted"/>
<comment type="caution">
    <text evidence="2">The sequence shown here is derived from an EMBL/GenBank/DDBJ whole genome shotgun (WGS) entry which is preliminary data.</text>
</comment>
<dbReference type="EMBL" id="VXIV02002117">
    <property type="protein sequence ID" value="KAF6027242.1"/>
    <property type="molecule type" value="Genomic_DNA"/>
</dbReference>
<name>A0A7J7KFR9_BUGNE</name>
<dbReference type="Proteomes" id="UP000593567">
    <property type="component" value="Unassembled WGS sequence"/>
</dbReference>
<evidence type="ECO:0000313" key="2">
    <source>
        <dbReference type="EMBL" id="KAF6036774.1"/>
    </source>
</evidence>
<evidence type="ECO:0000313" key="3">
    <source>
        <dbReference type="Proteomes" id="UP000593567"/>
    </source>
</evidence>
<reference evidence="2 3" key="2">
    <citation type="submission" date="2020-06" db="EMBL/GenBank/DDBJ databases">
        <title>Draft genome of Bugula neritina, a colonial animal packing powerful symbionts and potential medicines.</title>
        <authorList>
            <person name="Rayko M."/>
        </authorList>
    </citation>
    <scope>NUCLEOTIDE SEQUENCE [LARGE SCALE GENOMIC DNA]</scope>
    <source>
        <strain evidence="2">Kwan_BN1</strain>
    </source>
</reference>
<organism evidence="2 3">
    <name type="scientific">Bugula neritina</name>
    <name type="common">Brown bryozoan</name>
    <name type="synonym">Sertularia neritina</name>
    <dbReference type="NCBI Taxonomy" id="10212"/>
    <lineage>
        <taxon>Eukaryota</taxon>
        <taxon>Metazoa</taxon>
        <taxon>Spiralia</taxon>
        <taxon>Lophotrochozoa</taxon>
        <taxon>Bryozoa</taxon>
        <taxon>Gymnolaemata</taxon>
        <taxon>Cheilostomatida</taxon>
        <taxon>Flustrina</taxon>
        <taxon>Buguloidea</taxon>
        <taxon>Bugulidae</taxon>
        <taxon>Bugula</taxon>
    </lineage>
</organism>
<evidence type="ECO:0000313" key="1">
    <source>
        <dbReference type="EMBL" id="KAF6027242.1"/>
    </source>
</evidence>
<gene>
    <name evidence="2" type="ORF">EB796_004921</name>
    <name evidence="1" type="ORF">EB796_014461</name>
</gene>
<sequence>MLYKSTESIKVDGPGVTGRTQPVIGSTDIRKGPAKLIQYFKAYFPSNYVFAYYHYITTYLECAVTRTLLGEGYASHVSSQYCL</sequence>
<accession>A0A7J7KFR9</accession>
<dbReference type="EMBL" id="VXIV02000676">
    <property type="protein sequence ID" value="KAF6036774.1"/>
    <property type="molecule type" value="Genomic_DNA"/>
</dbReference>